<keyword evidence="5 6" id="KW-0472">Membrane</keyword>
<dbReference type="Pfam" id="PF07690">
    <property type="entry name" value="MFS_1"/>
    <property type="match status" value="1"/>
</dbReference>
<dbReference type="PANTHER" id="PTHR42718:SF9">
    <property type="entry name" value="MAJOR FACILITATOR SUPERFAMILY MULTIDRUG TRANSPORTER MFSC"/>
    <property type="match status" value="1"/>
</dbReference>
<feature type="transmembrane region" description="Helical" evidence="6">
    <location>
        <begin position="52"/>
        <end position="69"/>
    </location>
</feature>
<comment type="subcellular location">
    <subcellularLocation>
        <location evidence="1">Cell membrane</location>
        <topology evidence="1">Multi-pass membrane protein</topology>
    </subcellularLocation>
</comment>
<feature type="domain" description="Major facilitator superfamily (MFS) profile" evidence="7">
    <location>
        <begin position="14"/>
        <end position="464"/>
    </location>
</feature>
<comment type="caution">
    <text evidence="8">The sequence shown here is derived from an EMBL/GenBank/DDBJ whole genome shotgun (WGS) entry which is preliminary data.</text>
</comment>
<dbReference type="Proteomes" id="UP000319818">
    <property type="component" value="Unassembled WGS sequence"/>
</dbReference>
<feature type="transmembrane region" description="Helical" evidence="6">
    <location>
        <begin position="305"/>
        <end position="325"/>
    </location>
</feature>
<dbReference type="GO" id="GO:0005886">
    <property type="term" value="C:plasma membrane"/>
    <property type="evidence" value="ECO:0007669"/>
    <property type="project" value="UniProtKB-SubCell"/>
</dbReference>
<dbReference type="PROSITE" id="PS50850">
    <property type="entry name" value="MFS"/>
    <property type="match status" value="1"/>
</dbReference>
<feature type="transmembrane region" description="Helical" evidence="6">
    <location>
        <begin position="403"/>
        <end position="424"/>
    </location>
</feature>
<protein>
    <submittedName>
        <fullName evidence="8">MFS transporter</fullName>
    </submittedName>
</protein>
<evidence type="ECO:0000256" key="4">
    <source>
        <dbReference type="ARBA" id="ARBA00022989"/>
    </source>
</evidence>
<keyword evidence="3 6" id="KW-0812">Transmembrane</keyword>
<evidence type="ECO:0000313" key="9">
    <source>
        <dbReference type="Proteomes" id="UP000319818"/>
    </source>
</evidence>
<dbReference type="OrthoDB" id="4484751at2"/>
<sequence length="484" mass="49499">MTNAANPAPSPRVLVAVLTLAGITVSLQQTSVILLLPQLPRLLDASPADTSWAITATLLAGAVSIPTFGRLADMWGKRRMLLVCLGMLVAGSVTAALSTSLAWLVVGRAMQGMGAAVVSLGISLMRDQLHPQRLVTATALMSTSLGVGGSLGLPLSALLAQYANWRVLFWAAAGLGALSVVLVLLTVPESKQRTGGRFDLVGALLLAGMLVCLLLAISEGGARGWGSPVVVGLYVAAAVLVVTFGRWELRTPQPLIDLHVSRRAQVLLTNTTSIVFGYAMLTSSLVLSQLLQLPTTTGYGFGEPIVVAGLLQAPGGLCMMAMSPVSARLTAAQGPRTTLMVGALVIASGYGFSALFHSQIWHLLLSAGVVGSGIGLGYAAMPSLIMGAVPVTQTASANSLNNLCRCLGTSIASAMAGLLLATMTTTVGNETVPSRTAFVTVLLIGAAAALLALLLAAFIPRRCTAPPAGPAPALRQSGLGSSPL</sequence>
<dbReference type="InterPro" id="IPR020846">
    <property type="entry name" value="MFS_dom"/>
</dbReference>
<feature type="transmembrane region" description="Helical" evidence="6">
    <location>
        <begin position="266"/>
        <end position="285"/>
    </location>
</feature>
<dbReference type="InterPro" id="IPR036259">
    <property type="entry name" value="MFS_trans_sf"/>
</dbReference>
<reference evidence="8 9" key="1">
    <citation type="submission" date="2019-06" db="EMBL/GenBank/DDBJ databases">
        <title>Sequencing the genomes of 1000 actinobacteria strains.</title>
        <authorList>
            <person name="Klenk H.-P."/>
        </authorList>
    </citation>
    <scope>NUCLEOTIDE SEQUENCE [LARGE SCALE GENOMIC DNA]</scope>
    <source>
        <strain evidence="8 9">DSM 45511</strain>
    </source>
</reference>
<evidence type="ECO:0000256" key="3">
    <source>
        <dbReference type="ARBA" id="ARBA00022692"/>
    </source>
</evidence>
<dbReference type="EMBL" id="VFPH01000001">
    <property type="protein sequence ID" value="TQM43790.1"/>
    <property type="molecule type" value="Genomic_DNA"/>
</dbReference>
<dbReference type="GO" id="GO:0022857">
    <property type="term" value="F:transmembrane transporter activity"/>
    <property type="evidence" value="ECO:0007669"/>
    <property type="project" value="InterPro"/>
</dbReference>
<dbReference type="PANTHER" id="PTHR42718">
    <property type="entry name" value="MAJOR FACILITATOR SUPERFAMILY MULTIDRUG TRANSPORTER MFSC"/>
    <property type="match status" value="1"/>
</dbReference>
<dbReference type="AlphaFoldDB" id="A0A543GCJ3"/>
<feature type="transmembrane region" description="Helical" evidence="6">
    <location>
        <begin position="224"/>
        <end position="245"/>
    </location>
</feature>
<feature type="transmembrane region" description="Helical" evidence="6">
    <location>
        <begin position="137"/>
        <end position="162"/>
    </location>
</feature>
<name>A0A543GCJ3_9PSEU</name>
<feature type="transmembrane region" description="Helical" evidence="6">
    <location>
        <begin position="81"/>
        <end position="103"/>
    </location>
</feature>
<proteinExistence type="predicted"/>
<dbReference type="RefSeq" id="WP_142097838.1">
    <property type="nucleotide sequence ID" value="NZ_VFPH01000001.1"/>
</dbReference>
<evidence type="ECO:0000259" key="7">
    <source>
        <dbReference type="PROSITE" id="PS50850"/>
    </source>
</evidence>
<feature type="transmembrane region" description="Helical" evidence="6">
    <location>
        <begin position="168"/>
        <end position="188"/>
    </location>
</feature>
<keyword evidence="2" id="KW-0813">Transport</keyword>
<gene>
    <name evidence="8" type="ORF">FB388_1142</name>
</gene>
<feature type="transmembrane region" description="Helical" evidence="6">
    <location>
        <begin position="200"/>
        <end position="218"/>
    </location>
</feature>
<feature type="transmembrane region" description="Helical" evidence="6">
    <location>
        <begin position="363"/>
        <end position="391"/>
    </location>
</feature>
<accession>A0A543GCJ3</accession>
<evidence type="ECO:0000256" key="1">
    <source>
        <dbReference type="ARBA" id="ARBA00004651"/>
    </source>
</evidence>
<dbReference type="InterPro" id="IPR011701">
    <property type="entry name" value="MFS"/>
</dbReference>
<keyword evidence="9" id="KW-1185">Reference proteome</keyword>
<evidence type="ECO:0000256" key="5">
    <source>
        <dbReference type="ARBA" id="ARBA00023136"/>
    </source>
</evidence>
<feature type="transmembrane region" description="Helical" evidence="6">
    <location>
        <begin position="109"/>
        <end position="125"/>
    </location>
</feature>
<dbReference type="Gene3D" id="1.20.1250.20">
    <property type="entry name" value="MFS general substrate transporter like domains"/>
    <property type="match status" value="1"/>
</dbReference>
<dbReference type="Gene3D" id="1.20.1720.10">
    <property type="entry name" value="Multidrug resistance protein D"/>
    <property type="match status" value="1"/>
</dbReference>
<feature type="transmembrane region" description="Helical" evidence="6">
    <location>
        <begin position="337"/>
        <end position="357"/>
    </location>
</feature>
<organism evidence="8 9">
    <name type="scientific">Pseudonocardia cypriaca</name>
    <dbReference type="NCBI Taxonomy" id="882449"/>
    <lineage>
        <taxon>Bacteria</taxon>
        <taxon>Bacillati</taxon>
        <taxon>Actinomycetota</taxon>
        <taxon>Actinomycetes</taxon>
        <taxon>Pseudonocardiales</taxon>
        <taxon>Pseudonocardiaceae</taxon>
        <taxon>Pseudonocardia</taxon>
    </lineage>
</organism>
<evidence type="ECO:0000313" key="8">
    <source>
        <dbReference type="EMBL" id="TQM43790.1"/>
    </source>
</evidence>
<keyword evidence="4 6" id="KW-1133">Transmembrane helix</keyword>
<evidence type="ECO:0000256" key="6">
    <source>
        <dbReference type="SAM" id="Phobius"/>
    </source>
</evidence>
<evidence type="ECO:0000256" key="2">
    <source>
        <dbReference type="ARBA" id="ARBA00022448"/>
    </source>
</evidence>
<dbReference type="SUPFAM" id="SSF103473">
    <property type="entry name" value="MFS general substrate transporter"/>
    <property type="match status" value="1"/>
</dbReference>
<feature type="transmembrane region" description="Helical" evidence="6">
    <location>
        <begin position="436"/>
        <end position="459"/>
    </location>
</feature>